<evidence type="ECO:0008006" key="5">
    <source>
        <dbReference type="Google" id="ProtNLM"/>
    </source>
</evidence>
<feature type="compositionally biased region" description="Low complexity" evidence="1">
    <location>
        <begin position="155"/>
        <end position="169"/>
    </location>
</feature>
<feature type="region of interest" description="Disordered" evidence="1">
    <location>
        <begin position="234"/>
        <end position="279"/>
    </location>
</feature>
<dbReference type="EMBL" id="JAPUFD010000008">
    <property type="protein sequence ID" value="MDI1488755.1"/>
    <property type="molecule type" value="Genomic_DNA"/>
</dbReference>
<comment type="caution">
    <text evidence="3">The sequence shown here is derived from an EMBL/GenBank/DDBJ whole genome shotgun (WGS) entry which is preliminary data.</text>
</comment>
<evidence type="ECO:0000256" key="2">
    <source>
        <dbReference type="SAM" id="Phobius"/>
    </source>
</evidence>
<feature type="transmembrane region" description="Helical" evidence="2">
    <location>
        <begin position="185"/>
        <end position="210"/>
    </location>
</feature>
<keyword evidence="2" id="KW-0812">Transmembrane</keyword>
<protein>
    <recommendedName>
        <fullName evidence="5">Mid2 domain-containing protein</fullName>
    </recommendedName>
</protein>
<feature type="region of interest" description="Disordered" evidence="1">
    <location>
        <begin position="155"/>
        <end position="181"/>
    </location>
</feature>
<dbReference type="AlphaFoldDB" id="A0AA43QLP1"/>
<keyword evidence="2" id="KW-0472">Membrane</keyword>
<evidence type="ECO:0000313" key="4">
    <source>
        <dbReference type="Proteomes" id="UP001161017"/>
    </source>
</evidence>
<feature type="compositionally biased region" description="Basic and acidic residues" evidence="1">
    <location>
        <begin position="257"/>
        <end position="279"/>
    </location>
</feature>
<reference evidence="3" key="1">
    <citation type="journal article" date="2023" name="Genome Biol. Evol.">
        <title>First Whole Genome Sequence and Flow Cytometry Genome Size Data for the Lichen-Forming Fungus Ramalina farinacea (Ascomycota).</title>
        <authorList>
            <person name="Llewellyn T."/>
            <person name="Mian S."/>
            <person name="Hill R."/>
            <person name="Leitch I.J."/>
            <person name="Gaya E."/>
        </authorList>
    </citation>
    <scope>NUCLEOTIDE SEQUENCE</scope>
    <source>
        <strain evidence="3">LIQ254RAFAR</strain>
    </source>
</reference>
<keyword evidence="4" id="KW-1185">Reference proteome</keyword>
<accession>A0AA43QLP1</accession>
<dbReference type="Proteomes" id="UP001161017">
    <property type="component" value="Unassembled WGS sequence"/>
</dbReference>
<proteinExistence type="predicted"/>
<evidence type="ECO:0000256" key="1">
    <source>
        <dbReference type="SAM" id="MobiDB-lite"/>
    </source>
</evidence>
<keyword evidence="2" id="KW-1133">Transmembrane helix</keyword>
<organism evidence="3 4">
    <name type="scientific">Ramalina farinacea</name>
    <dbReference type="NCBI Taxonomy" id="258253"/>
    <lineage>
        <taxon>Eukaryota</taxon>
        <taxon>Fungi</taxon>
        <taxon>Dikarya</taxon>
        <taxon>Ascomycota</taxon>
        <taxon>Pezizomycotina</taxon>
        <taxon>Lecanoromycetes</taxon>
        <taxon>OSLEUM clade</taxon>
        <taxon>Lecanoromycetidae</taxon>
        <taxon>Lecanorales</taxon>
        <taxon>Lecanorineae</taxon>
        <taxon>Ramalinaceae</taxon>
        <taxon>Ramalina</taxon>
    </lineage>
</organism>
<evidence type="ECO:0000313" key="3">
    <source>
        <dbReference type="EMBL" id="MDI1488755.1"/>
    </source>
</evidence>
<sequence>MAENSNDGFLVPGPTGPDKDFSADLTWTLGSLQVIQWSTNLDSYDINLYQQGTDPPPDHQPGTIYSVGSGGAGEQIFRWQVQTYNTNLTFGHVFFLWLAPGDTQGFTSHYFNITDQAQSTSGTSSPTAFASSTSLASSTTAFTSPTSLASSITASSISSTPSQRSSQTPVTPPASASSNTKSLKVGLGVGLGIGIPLVLLAGMWIGLRLVRSRHSSSRSMNPGEPLSQFPIMEYPPDSYPDPSQSGHYGNKVQEAPGEGHEILEAPEGRPLIELDSRDI</sequence>
<gene>
    <name evidence="3" type="ORF">OHK93_008031</name>
</gene>
<feature type="compositionally biased region" description="Low complexity" evidence="1">
    <location>
        <begin position="234"/>
        <end position="243"/>
    </location>
</feature>
<name>A0AA43QLP1_9LECA</name>